<name>A0A2D3D6L0_9BIFI</name>
<proteinExistence type="predicted"/>
<keyword evidence="2" id="KW-0812">Transmembrane</keyword>
<reference evidence="3 4" key="1">
    <citation type="submission" date="2016-11" db="EMBL/GenBank/DDBJ databases">
        <title>complete genome sequence of Bifidobacterium choerinum strain FMB-1.</title>
        <authorList>
            <person name="Park C.-S."/>
            <person name="Jung D.-H."/>
            <person name="Choi D.-S."/>
        </authorList>
    </citation>
    <scope>NUCLEOTIDE SEQUENCE [LARGE SCALE GENOMIC DNA]</scope>
    <source>
        <strain evidence="3 4">FMB-1</strain>
    </source>
</reference>
<dbReference type="Proteomes" id="UP000229907">
    <property type="component" value="Chromosome"/>
</dbReference>
<dbReference type="AlphaFoldDB" id="A0A2D3D6L0"/>
<evidence type="ECO:0000256" key="1">
    <source>
        <dbReference type="SAM" id="MobiDB-lite"/>
    </source>
</evidence>
<organism evidence="3 4">
    <name type="scientific">Bifidobacterium choerinum</name>
    <dbReference type="NCBI Taxonomy" id="35760"/>
    <lineage>
        <taxon>Bacteria</taxon>
        <taxon>Bacillati</taxon>
        <taxon>Actinomycetota</taxon>
        <taxon>Actinomycetes</taxon>
        <taxon>Bifidobacteriales</taxon>
        <taxon>Bifidobacteriaceae</taxon>
        <taxon>Bifidobacterium</taxon>
    </lineage>
</organism>
<protein>
    <submittedName>
        <fullName evidence="3">Uncharacterized protein</fullName>
    </submittedName>
</protein>
<keyword evidence="2" id="KW-1133">Transmembrane helix</keyword>
<evidence type="ECO:0000313" key="4">
    <source>
        <dbReference type="Proteomes" id="UP000229907"/>
    </source>
</evidence>
<dbReference type="KEGG" id="bcho:BcFMB_09040"/>
<dbReference type="EMBL" id="CP018044">
    <property type="protein sequence ID" value="ATU21041.1"/>
    <property type="molecule type" value="Genomic_DNA"/>
</dbReference>
<accession>A0A2D3D6L0</accession>
<feature type="compositionally biased region" description="Pro residues" evidence="1">
    <location>
        <begin position="46"/>
        <end position="55"/>
    </location>
</feature>
<keyword evidence="2" id="KW-0472">Membrane</keyword>
<gene>
    <name evidence="3" type="ORF">BcFMB_09040</name>
</gene>
<feature type="transmembrane region" description="Helical" evidence="2">
    <location>
        <begin position="21"/>
        <end position="42"/>
    </location>
</feature>
<evidence type="ECO:0000256" key="2">
    <source>
        <dbReference type="SAM" id="Phobius"/>
    </source>
</evidence>
<sequence>MLVHGKTANPMRSDGGVRRAAIWRRMAAGVGAMAMCASFGAFGVPPRSPTPPPARPWLRRRAS</sequence>
<feature type="region of interest" description="Disordered" evidence="1">
    <location>
        <begin position="43"/>
        <end position="63"/>
    </location>
</feature>
<evidence type="ECO:0000313" key="3">
    <source>
        <dbReference type="EMBL" id="ATU21041.1"/>
    </source>
</evidence>